<dbReference type="InterPro" id="IPR051200">
    <property type="entry name" value="Host-pathogen_enzymatic-act"/>
</dbReference>
<evidence type="ECO:0000313" key="2">
    <source>
        <dbReference type="EMBL" id="MFC4034377.1"/>
    </source>
</evidence>
<proteinExistence type="predicted"/>
<organism evidence="2 3">
    <name type="scientific">Streptomyces polygonati</name>
    <dbReference type="NCBI Taxonomy" id="1617087"/>
    <lineage>
        <taxon>Bacteria</taxon>
        <taxon>Bacillati</taxon>
        <taxon>Actinomycetota</taxon>
        <taxon>Actinomycetes</taxon>
        <taxon>Kitasatosporales</taxon>
        <taxon>Streptomycetaceae</taxon>
        <taxon>Streptomyces</taxon>
    </lineage>
</organism>
<dbReference type="PANTHER" id="PTHR47197:SF3">
    <property type="entry name" value="DIHYDRO-HEME D1 DEHYDROGENASE"/>
    <property type="match status" value="1"/>
</dbReference>
<evidence type="ECO:0000256" key="1">
    <source>
        <dbReference type="SAM" id="SignalP"/>
    </source>
</evidence>
<dbReference type="PANTHER" id="PTHR47197">
    <property type="entry name" value="PROTEIN NIRF"/>
    <property type="match status" value="1"/>
</dbReference>
<dbReference type="EMBL" id="JBHSBB010000014">
    <property type="protein sequence ID" value="MFC4034377.1"/>
    <property type="molecule type" value="Genomic_DNA"/>
</dbReference>
<dbReference type="InterPro" id="IPR015943">
    <property type="entry name" value="WD40/YVTN_repeat-like_dom_sf"/>
</dbReference>
<dbReference type="Gene3D" id="2.130.10.10">
    <property type="entry name" value="YVTN repeat-like/Quinoprotein amine dehydrogenase"/>
    <property type="match status" value="2"/>
</dbReference>
<dbReference type="RefSeq" id="WP_386432389.1">
    <property type="nucleotide sequence ID" value="NZ_JBHSBB010000014.1"/>
</dbReference>
<dbReference type="Proteomes" id="UP001595765">
    <property type="component" value="Unassembled WGS sequence"/>
</dbReference>
<dbReference type="PROSITE" id="PS51318">
    <property type="entry name" value="TAT"/>
    <property type="match status" value="1"/>
</dbReference>
<evidence type="ECO:0008006" key="4">
    <source>
        <dbReference type="Google" id="ProtNLM"/>
    </source>
</evidence>
<dbReference type="InterPro" id="IPR006311">
    <property type="entry name" value="TAT_signal"/>
</dbReference>
<protein>
    <recommendedName>
        <fullName evidence="4">Ig-like domain repeat protein</fullName>
    </recommendedName>
</protein>
<gene>
    <name evidence="2" type="ORF">ACFO3J_23280</name>
</gene>
<sequence>MSLQRKFLGVSVAVAAAAGSLLAAGAAPASADGTAVLPLSSYSGVVVDGVHHHLLISDPQASKIVVTDFAGTVVGQITGEYGAEGLALSSDSGTLYVALQSGDAIAAIDTATLTESARYATGAGTDPAHLALVGNTLWFGYGQSGGGRIGSIDLSAAQPRVTLDPTTAYEYYNAPRLAASPSAPGVLVAADDGVSPPTVTVYDVSSGTKVTKVSVWDPGTASGGTGDIADMAITPDGKDLITASGAPYFQQVFKLADLSADGTYPTGPYPDAVAVAPDGTVAAGVDAYYDDDVYVFAQGQGTPEHSYELGQELLPAGLAWDPTGTVLFALTTNGFDGPISLQVIGAPDSPSTVTITAPATARKGKALTLKGKLTSQTAITAGSTVTLTRTDSANPGGTVVTTVPVKANGAWKAADIPTVKGTAVYRIDYAGDAVHGAASATASVTITK</sequence>
<comment type="caution">
    <text evidence="2">The sequence shown here is derived from an EMBL/GenBank/DDBJ whole genome shotgun (WGS) entry which is preliminary data.</text>
</comment>
<feature type="signal peptide" evidence="1">
    <location>
        <begin position="1"/>
        <end position="31"/>
    </location>
</feature>
<keyword evidence="1" id="KW-0732">Signal</keyword>
<dbReference type="InterPro" id="IPR011044">
    <property type="entry name" value="Quino_amine_DH_bsu"/>
</dbReference>
<name>A0ABV8HTB9_9ACTN</name>
<evidence type="ECO:0000313" key="3">
    <source>
        <dbReference type="Proteomes" id="UP001595765"/>
    </source>
</evidence>
<dbReference type="SUPFAM" id="SSF50969">
    <property type="entry name" value="YVTN repeat-like/Quinoprotein amine dehydrogenase"/>
    <property type="match status" value="1"/>
</dbReference>
<keyword evidence="3" id="KW-1185">Reference proteome</keyword>
<feature type="chain" id="PRO_5045809553" description="Ig-like domain repeat protein" evidence="1">
    <location>
        <begin position="32"/>
        <end position="448"/>
    </location>
</feature>
<accession>A0ABV8HTB9</accession>
<reference evidence="3" key="1">
    <citation type="journal article" date="2019" name="Int. J. Syst. Evol. Microbiol.">
        <title>The Global Catalogue of Microorganisms (GCM) 10K type strain sequencing project: providing services to taxonomists for standard genome sequencing and annotation.</title>
        <authorList>
            <consortium name="The Broad Institute Genomics Platform"/>
            <consortium name="The Broad Institute Genome Sequencing Center for Infectious Disease"/>
            <person name="Wu L."/>
            <person name="Ma J."/>
        </authorList>
    </citation>
    <scope>NUCLEOTIDE SEQUENCE [LARGE SCALE GENOMIC DNA]</scope>
    <source>
        <strain evidence="3">CGMCC 4.7237</strain>
    </source>
</reference>